<comment type="caution">
    <text evidence="2">The sequence shown here is derived from an EMBL/GenBank/DDBJ whole genome shotgun (WGS) entry which is preliminary data.</text>
</comment>
<dbReference type="EMBL" id="VOGB01000004">
    <property type="protein sequence ID" value="MQM72437.1"/>
    <property type="molecule type" value="Genomic_DNA"/>
</dbReference>
<dbReference type="InterPro" id="IPR015947">
    <property type="entry name" value="PUA-like_sf"/>
</dbReference>
<evidence type="ECO:0000313" key="2">
    <source>
        <dbReference type="EMBL" id="MQM72437.1"/>
    </source>
</evidence>
<name>A0A6L5GQF1_9FIRM</name>
<proteinExistence type="predicted"/>
<dbReference type="Proteomes" id="UP000473648">
    <property type="component" value="Unassembled WGS sequence"/>
</dbReference>
<evidence type="ECO:0000259" key="1">
    <source>
        <dbReference type="Pfam" id="PF04266"/>
    </source>
</evidence>
<reference evidence="2" key="1">
    <citation type="journal article" date="2020" name="Appl. Environ. Microbiol.">
        <title>Medium-Chain Fatty Acid Synthesis by 'Candidatus Weimeria bifida' gen. nov., sp. nov., and 'Candidatus Pseudoramibacter fermentans' sp. nov.</title>
        <authorList>
            <person name="Scarborough M.J."/>
            <person name="Myers K.S."/>
            <person name="Donohue T.J."/>
            <person name="Noguera D.R."/>
        </authorList>
    </citation>
    <scope>NUCLEOTIDE SEQUENCE</scope>
    <source>
        <strain evidence="2">EUB1.1</strain>
    </source>
</reference>
<organism evidence="2 3">
    <name type="scientific">Candidatus Pseudoramibacter fermentans</name>
    <dbReference type="NCBI Taxonomy" id="2594427"/>
    <lineage>
        <taxon>Bacteria</taxon>
        <taxon>Bacillati</taxon>
        <taxon>Bacillota</taxon>
        <taxon>Clostridia</taxon>
        <taxon>Eubacteriales</taxon>
        <taxon>Eubacteriaceae</taxon>
        <taxon>Pseudoramibacter</taxon>
    </lineage>
</organism>
<dbReference type="SUPFAM" id="SSF88697">
    <property type="entry name" value="PUA domain-like"/>
    <property type="match status" value="1"/>
</dbReference>
<accession>A0A6L5GQF1</accession>
<sequence>MVQKKEKPKGVKCLSFQQPYASMIAAGIKTVECRSRKIKTPVKNLVVCASKTAKIFPKIDGLVYGYAVGLVDVVDCVPFEEKHLKPAMMSQMPDKDSNAWILENPRMIVPHPVKASAGFFYTDFTPEVIDTDLETYEQIVLPLAHTSDDTDAFGAILYCLFEYPEGFRQMLEL</sequence>
<dbReference type="Pfam" id="PF04266">
    <property type="entry name" value="ASCH"/>
    <property type="match status" value="1"/>
</dbReference>
<dbReference type="Gene3D" id="2.30.130.30">
    <property type="entry name" value="Hypothetical protein"/>
    <property type="match status" value="1"/>
</dbReference>
<protein>
    <submittedName>
        <fullName evidence="2">ASCH domain-containing protein</fullName>
    </submittedName>
</protein>
<keyword evidence="3" id="KW-1185">Reference proteome</keyword>
<feature type="domain" description="ASCH" evidence="1">
    <location>
        <begin position="14"/>
        <end position="83"/>
    </location>
</feature>
<evidence type="ECO:0000313" key="3">
    <source>
        <dbReference type="Proteomes" id="UP000473648"/>
    </source>
</evidence>
<dbReference type="AlphaFoldDB" id="A0A6L5GQF1"/>
<gene>
    <name evidence="2" type="ORF">FRC53_03205</name>
</gene>
<dbReference type="InterPro" id="IPR007374">
    <property type="entry name" value="ASCH_domain"/>
</dbReference>